<organism evidence="2 3">
    <name type="scientific">Arthrobacter halodurans</name>
    <dbReference type="NCBI Taxonomy" id="516699"/>
    <lineage>
        <taxon>Bacteria</taxon>
        <taxon>Bacillati</taxon>
        <taxon>Actinomycetota</taxon>
        <taxon>Actinomycetes</taxon>
        <taxon>Micrococcales</taxon>
        <taxon>Micrococcaceae</taxon>
        <taxon>Arthrobacter</taxon>
    </lineage>
</organism>
<dbReference type="PANTHER" id="PTHR18964">
    <property type="entry name" value="ROK (REPRESSOR, ORF, KINASE) FAMILY"/>
    <property type="match status" value="1"/>
</dbReference>
<dbReference type="SUPFAM" id="SSF46785">
    <property type="entry name" value="Winged helix' DNA-binding domain"/>
    <property type="match status" value="1"/>
</dbReference>
<dbReference type="RefSeq" id="WP_373972626.1">
    <property type="nucleotide sequence ID" value="NZ_JBHDLJ010000010.1"/>
</dbReference>
<dbReference type="InterPro" id="IPR000600">
    <property type="entry name" value="ROK"/>
</dbReference>
<dbReference type="Proteomes" id="UP001575652">
    <property type="component" value="Unassembled WGS sequence"/>
</dbReference>
<dbReference type="PANTHER" id="PTHR18964:SF149">
    <property type="entry name" value="BIFUNCTIONAL UDP-N-ACETYLGLUCOSAMINE 2-EPIMERASE_N-ACETYLMANNOSAMINE KINASE"/>
    <property type="match status" value="1"/>
</dbReference>
<evidence type="ECO:0000313" key="2">
    <source>
        <dbReference type="EMBL" id="MFB0835390.1"/>
    </source>
</evidence>
<dbReference type="SUPFAM" id="SSF53067">
    <property type="entry name" value="Actin-like ATPase domain"/>
    <property type="match status" value="1"/>
</dbReference>
<comment type="similarity">
    <text evidence="1">Belongs to the ROK (NagC/XylR) family.</text>
</comment>
<dbReference type="Gene3D" id="1.10.10.10">
    <property type="entry name" value="Winged helix-like DNA-binding domain superfamily/Winged helix DNA-binding domain"/>
    <property type="match status" value="1"/>
</dbReference>
<reference evidence="2 3" key="1">
    <citation type="submission" date="2024-09" db="EMBL/GenBank/DDBJ databases">
        <authorList>
            <person name="Salinas-Garcia M.A."/>
            <person name="Prieme A."/>
        </authorList>
    </citation>
    <scope>NUCLEOTIDE SEQUENCE [LARGE SCALE GENOMIC DNA]</scope>
    <source>
        <strain evidence="2 3">DSM 21081</strain>
    </source>
</reference>
<dbReference type="InterPro" id="IPR043129">
    <property type="entry name" value="ATPase_NBD"/>
</dbReference>
<keyword evidence="3" id="KW-1185">Reference proteome</keyword>
<dbReference type="Gene3D" id="3.30.420.40">
    <property type="match status" value="2"/>
</dbReference>
<evidence type="ECO:0000313" key="3">
    <source>
        <dbReference type="Proteomes" id="UP001575652"/>
    </source>
</evidence>
<dbReference type="Pfam" id="PF00480">
    <property type="entry name" value="ROK"/>
    <property type="match status" value="1"/>
</dbReference>
<comment type="caution">
    <text evidence="2">The sequence shown here is derived from an EMBL/GenBank/DDBJ whole genome shotgun (WGS) entry which is preliminary data.</text>
</comment>
<name>A0ABV4URT5_9MICC</name>
<accession>A0ABV4URT5</accession>
<proteinExistence type="inferred from homology"/>
<dbReference type="Pfam" id="PF13412">
    <property type="entry name" value="HTH_24"/>
    <property type="match status" value="1"/>
</dbReference>
<gene>
    <name evidence="2" type="ORF">ACETWP_12395</name>
</gene>
<sequence>MRRGTNLGRLGDFNQAVIFESIRRAKDGISRVELAESTGLSPQTISNVVRRLIDDSLIREDRTIVSGPGKPRTVLELEADRLFSIGIDLDPGVITAVMMNLRGDVVAIRRIETPDLGVPEETISLMADAVEELITEAGQPRERIVGVGVAAPGPLDPREGVITGPPLLDGWRNVEIVKPLGARLGLRVILEKDTIAAALAELWSGDHDGEGRNFVCVYFGAGVGVGTVLGGEVLRGVSNNAGEIGHYSVGRDSINCACGRTGCLAAAIGFDNVARKAEAAGIPLDVPATPTVAERAMGMNRLVDLARDGNAAALELLGECSRNVADMVAQLVNALDVDTVIMGGPVWARVNDFCLDQVNEIVNERFTAKAIHGISVLNSALGENNAAIGGACAVLDTTLSPKASALLLR</sequence>
<dbReference type="InterPro" id="IPR036388">
    <property type="entry name" value="WH-like_DNA-bd_sf"/>
</dbReference>
<dbReference type="EMBL" id="JBHDLJ010000010">
    <property type="protein sequence ID" value="MFB0835390.1"/>
    <property type="molecule type" value="Genomic_DNA"/>
</dbReference>
<evidence type="ECO:0000256" key="1">
    <source>
        <dbReference type="ARBA" id="ARBA00006479"/>
    </source>
</evidence>
<protein>
    <submittedName>
        <fullName evidence="2">ROK family protein</fullName>
    </submittedName>
</protein>
<dbReference type="InterPro" id="IPR036390">
    <property type="entry name" value="WH_DNA-bd_sf"/>
</dbReference>